<sequence>MAAVPDPGAGEPPPGADKLLTLLRWVAWVVSGLCVVGVLIVAGRMAVLHHRGEGGQHAAGLAWVASACILVGAASGIVGALI</sequence>
<dbReference type="EMBL" id="JYIK01001122">
    <property type="protein sequence ID" value="KWX04641.1"/>
    <property type="molecule type" value="Genomic_DNA"/>
</dbReference>
<dbReference type="Proteomes" id="UP000070659">
    <property type="component" value="Unassembled WGS sequence"/>
</dbReference>
<accession>A0A132N3C2</accession>
<gene>
    <name evidence="3" type="ORF">TH66_00360</name>
    <name evidence="2" type="ORF">TR74_24285</name>
</gene>
<evidence type="ECO:0000256" key="1">
    <source>
        <dbReference type="SAM" id="Phobius"/>
    </source>
</evidence>
<reference evidence="2 5" key="1">
    <citation type="submission" date="2015-02" db="EMBL/GenBank/DDBJ databases">
        <title>Physiological reanalysis, assessment of diazotrophy, and genome sequences of multiple isolates of Streptomyces thermoautotrophicus.</title>
        <authorList>
            <person name="MacKellar D.C."/>
            <person name="Lieber L."/>
            <person name="Norman J."/>
            <person name="Bolger A."/>
            <person name="Tobin C."/>
            <person name="Murray J.W."/>
            <person name="Prell J."/>
        </authorList>
    </citation>
    <scope>NUCLEOTIDE SEQUENCE [LARGE SCALE GENOMIC DNA]</scope>
    <source>
        <strain evidence="2 5">UBT1</strain>
    </source>
</reference>
<dbReference type="EMBL" id="JYIJ01000008">
    <property type="protein sequence ID" value="KWX05998.1"/>
    <property type="molecule type" value="Genomic_DNA"/>
</dbReference>
<feature type="transmembrane region" description="Helical" evidence="1">
    <location>
        <begin position="25"/>
        <end position="47"/>
    </location>
</feature>
<dbReference type="Proteomes" id="UP000070598">
    <property type="component" value="Unassembled WGS sequence"/>
</dbReference>
<keyword evidence="1" id="KW-0472">Membrane</keyword>
<name>A0A132N3C2_9ACTN</name>
<evidence type="ECO:0000313" key="5">
    <source>
        <dbReference type="Proteomes" id="UP000070659"/>
    </source>
</evidence>
<keyword evidence="1" id="KW-1133">Transmembrane helix</keyword>
<evidence type="ECO:0000313" key="4">
    <source>
        <dbReference type="Proteomes" id="UP000070598"/>
    </source>
</evidence>
<feature type="transmembrane region" description="Helical" evidence="1">
    <location>
        <begin position="59"/>
        <end position="81"/>
    </location>
</feature>
<proteinExistence type="predicted"/>
<dbReference type="PATRIC" id="fig|1469144.8.peg.1688"/>
<dbReference type="AlphaFoldDB" id="A0A132N3C2"/>
<reference evidence="4" key="2">
    <citation type="submission" date="2015-02" db="EMBL/GenBank/DDBJ databases">
        <title>Physiological reanalysis, assessment of diazotrophy, and genome sequences of multiple isolates of Streptomyces thermoautotrophicus.</title>
        <authorList>
            <person name="MacKellar D.C."/>
            <person name="Lieber L."/>
            <person name="Norman J."/>
            <person name="Bolger A."/>
            <person name="Tobin C."/>
            <person name="Murray J.W."/>
            <person name="Friesen M."/>
            <person name="Prell J."/>
        </authorList>
    </citation>
    <scope>NUCLEOTIDE SEQUENCE [LARGE SCALE GENOMIC DNA]</scope>
    <source>
        <strain evidence="4">UBT1</strain>
    </source>
</reference>
<keyword evidence="1" id="KW-0812">Transmembrane</keyword>
<evidence type="ECO:0000313" key="3">
    <source>
        <dbReference type="EMBL" id="KWX05998.1"/>
    </source>
</evidence>
<evidence type="ECO:0000313" key="2">
    <source>
        <dbReference type="EMBL" id="KWX04641.1"/>
    </source>
</evidence>
<comment type="caution">
    <text evidence="2">The sequence shown here is derived from an EMBL/GenBank/DDBJ whole genome shotgun (WGS) entry which is preliminary data.</text>
</comment>
<protein>
    <submittedName>
        <fullName evidence="2">Uncharacterized protein</fullName>
    </submittedName>
</protein>
<organism evidence="2 4">
    <name type="scientific">Carbonactinospora thermoautotrophica</name>
    <dbReference type="NCBI Taxonomy" id="1469144"/>
    <lineage>
        <taxon>Bacteria</taxon>
        <taxon>Bacillati</taxon>
        <taxon>Actinomycetota</taxon>
        <taxon>Actinomycetes</taxon>
        <taxon>Kitasatosporales</taxon>
        <taxon>Carbonactinosporaceae</taxon>
        <taxon>Carbonactinospora</taxon>
    </lineage>
</organism>